<dbReference type="EMBL" id="HBGS01056929">
    <property type="protein sequence ID" value="CAD9479974.1"/>
    <property type="molecule type" value="Transcribed_RNA"/>
</dbReference>
<dbReference type="SUPFAM" id="SSF103473">
    <property type="entry name" value="MFS general substrate transporter"/>
    <property type="match status" value="1"/>
</dbReference>
<feature type="transmembrane region" description="Helical" evidence="1">
    <location>
        <begin position="20"/>
        <end position="38"/>
    </location>
</feature>
<keyword evidence="1" id="KW-0472">Membrane</keyword>
<keyword evidence="1" id="KW-1133">Transmembrane helix</keyword>
<name>A0A7S2MF66_9STRA</name>
<proteinExistence type="predicted"/>
<gene>
    <name evidence="2" type="ORF">DSPE1174_LOCUS29674</name>
</gene>
<dbReference type="PANTHER" id="PTHR23525:SF1">
    <property type="entry name" value="NODULIN-LIKE DOMAIN-CONTAINING PROTEIN"/>
    <property type="match status" value="1"/>
</dbReference>
<dbReference type="Gene3D" id="1.20.1250.20">
    <property type="entry name" value="MFS general substrate transporter like domains"/>
    <property type="match status" value="1"/>
</dbReference>
<organism evidence="2">
    <name type="scientific">Octactis speculum</name>
    <dbReference type="NCBI Taxonomy" id="3111310"/>
    <lineage>
        <taxon>Eukaryota</taxon>
        <taxon>Sar</taxon>
        <taxon>Stramenopiles</taxon>
        <taxon>Ochrophyta</taxon>
        <taxon>Dictyochophyceae</taxon>
        <taxon>Dictyochales</taxon>
        <taxon>Dictyochaceae</taxon>
        <taxon>Octactis</taxon>
    </lineage>
</organism>
<dbReference type="AlphaFoldDB" id="A0A7S2MF66"/>
<feature type="transmembrane region" description="Helical" evidence="1">
    <location>
        <begin position="243"/>
        <end position="264"/>
    </location>
</feature>
<protein>
    <recommendedName>
        <fullName evidence="3">Major facilitator superfamily (MFS) profile domain-containing protein</fullName>
    </recommendedName>
</protein>
<accession>A0A7S2MF66</accession>
<dbReference type="InterPro" id="IPR036259">
    <property type="entry name" value="MFS_trans_sf"/>
</dbReference>
<evidence type="ECO:0000256" key="1">
    <source>
        <dbReference type="SAM" id="Phobius"/>
    </source>
</evidence>
<sequence length="267" mass="29150">MVYRSFLQTYILKDPEKLVGIMSFGLALCFSIVLLLFLNDVAEEKGVLVSQRSIEPALRESHDEKVTSDLTSDLKSEGEERRAWYFRPPMIITYAVLLRVIAKGSVMRFLPVYFAQVFEMSPTTLTFVVLIAQVISVFSPMACNALSRAIGRAQTMVLVRIVEPLSFLIFAVVPDEIAAAATYVAFLGVPVGTRAIEKAVLMDYVAPKSRARWSAVETVNRGTWAGSAALGSYLVTSHGFPCAFGVASGFVSVSIMVLASLISFGNV</sequence>
<feature type="transmembrane region" description="Helical" evidence="1">
    <location>
        <begin position="167"/>
        <end position="186"/>
    </location>
</feature>
<evidence type="ECO:0000313" key="2">
    <source>
        <dbReference type="EMBL" id="CAD9479974.1"/>
    </source>
</evidence>
<feature type="transmembrane region" description="Helical" evidence="1">
    <location>
        <begin position="125"/>
        <end position="146"/>
    </location>
</feature>
<evidence type="ECO:0008006" key="3">
    <source>
        <dbReference type="Google" id="ProtNLM"/>
    </source>
</evidence>
<keyword evidence="1" id="KW-0812">Transmembrane</keyword>
<feature type="transmembrane region" description="Helical" evidence="1">
    <location>
        <begin position="91"/>
        <end position="113"/>
    </location>
</feature>
<dbReference type="PANTHER" id="PTHR23525">
    <property type="entry name" value="TRANSPORTER, PUTATIVE-RELATED"/>
    <property type="match status" value="1"/>
</dbReference>
<reference evidence="2" key="1">
    <citation type="submission" date="2021-01" db="EMBL/GenBank/DDBJ databases">
        <authorList>
            <person name="Corre E."/>
            <person name="Pelletier E."/>
            <person name="Niang G."/>
            <person name="Scheremetjew M."/>
            <person name="Finn R."/>
            <person name="Kale V."/>
            <person name="Holt S."/>
            <person name="Cochrane G."/>
            <person name="Meng A."/>
            <person name="Brown T."/>
            <person name="Cohen L."/>
        </authorList>
    </citation>
    <scope>NUCLEOTIDE SEQUENCE</scope>
    <source>
        <strain evidence="2">CCMP1381</strain>
    </source>
</reference>